<evidence type="ECO:0000313" key="1">
    <source>
        <dbReference type="EMBL" id="MDG3004690.1"/>
    </source>
</evidence>
<sequence>MGLDDLLIHRRWWTYAPRTATWIEHATHGFNPFEGTAWVVFAGLVLARFVRRGRSRVEVVYALAFFTFGLTDFREAYALDSWLIGIKALNLVALFGLRAHVIRRCHPEGRLY</sequence>
<proteinExistence type="predicted"/>
<protein>
    <submittedName>
        <fullName evidence="1">Uncharacterized protein</fullName>
    </submittedName>
</protein>
<dbReference type="RefSeq" id="WP_277861044.1">
    <property type="nucleotide sequence ID" value="NZ_JARRAG010000002.1"/>
</dbReference>
<gene>
    <name evidence="1" type="ORF">PZE19_12955</name>
</gene>
<name>A0ABT6FBD5_9BACT</name>
<keyword evidence="2" id="KW-1185">Reference proteome</keyword>
<organism evidence="1 2">
    <name type="scientific">Paludisphaera mucosa</name>
    <dbReference type="NCBI Taxonomy" id="3030827"/>
    <lineage>
        <taxon>Bacteria</taxon>
        <taxon>Pseudomonadati</taxon>
        <taxon>Planctomycetota</taxon>
        <taxon>Planctomycetia</taxon>
        <taxon>Isosphaerales</taxon>
        <taxon>Isosphaeraceae</taxon>
        <taxon>Paludisphaera</taxon>
    </lineage>
</organism>
<reference evidence="1 2" key="1">
    <citation type="submission" date="2023-03" db="EMBL/GenBank/DDBJ databases">
        <title>Paludisphaera mucosa sp. nov. a novel planctomycete from northern fen.</title>
        <authorList>
            <person name="Ivanova A."/>
        </authorList>
    </citation>
    <scope>NUCLEOTIDE SEQUENCE [LARGE SCALE GENOMIC DNA]</scope>
    <source>
        <strain evidence="1 2">Pla2</strain>
    </source>
</reference>
<accession>A0ABT6FBD5</accession>
<dbReference type="Proteomes" id="UP001216907">
    <property type="component" value="Unassembled WGS sequence"/>
</dbReference>
<dbReference type="EMBL" id="JARRAG010000002">
    <property type="protein sequence ID" value="MDG3004690.1"/>
    <property type="molecule type" value="Genomic_DNA"/>
</dbReference>
<comment type="caution">
    <text evidence="1">The sequence shown here is derived from an EMBL/GenBank/DDBJ whole genome shotgun (WGS) entry which is preliminary data.</text>
</comment>
<evidence type="ECO:0000313" key="2">
    <source>
        <dbReference type="Proteomes" id="UP001216907"/>
    </source>
</evidence>